<dbReference type="Proteomes" id="UP000587991">
    <property type="component" value="Unassembled WGS sequence"/>
</dbReference>
<dbReference type="RefSeq" id="WP_168875517.1">
    <property type="nucleotide sequence ID" value="NZ_JABAIM010000001.1"/>
</dbReference>
<organism evidence="2 3">
    <name type="scientific">Leeia aquatica</name>
    <dbReference type="NCBI Taxonomy" id="2725557"/>
    <lineage>
        <taxon>Bacteria</taxon>
        <taxon>Pseudomonadati</taxon>
        <taxon>Pseudomonadota</taxon>
        <taxon>Betaproteobacteria</taxon>
        <taxon>Neisseriales</taxon>
        <taxon>Leeiaceae</taxon>
        <taxon>Leeia</taxon>
    </lineage>
</organism>
<proteinExistence type="predicted"/>
<accession>A0A847SD31</accession>
<evidence type="ECO:0000313" key="2">
    <source>
        <dbReference type="EMBL" id="NLR73862.1"/>
    </source>
</evidence>
<name>A0A847SD31_9NEIS</name>
<dbReference type="AlphaFoldDB" id="A0A847SD31"/>
<reference evidence="2 3" key="1">
    <citation type="submission" date="2020-04" db="EMBL/GenBank/DDBJ databases">
        <title>Draft genome of Leeia sp. IMCC25680.</title>
        <authorList>
            <person name="Song J."/>
            <person name="Cho J.-C."/>
        </authorList>
    </citation>
    <scope>NUCLEOTIDE SEQUENCE [LARGE SCALE GENOMIC DNA]</scope>
    <source>
        <strain evidence="2 3">IMCC25680</strain>
    </source>
</reference>
<keyword evidence="1" id="KW-0732">Signal</keyword>
<dbReference type="EMBL" id="JABAIM010000001">
    <property type="protein sequence ID" value="NLR73862.1"/>
    <property type="molecule type" value="Genomic_DNA"/>
</dbReference>
<evidence type="ECO:0000256" key="1">
    <source>
        <dbReference type="SAM" id="SignalP"/>
    </source>
</evidence>
<comment type="caution">
    <text evidence="2">The sequence shown here is derived from an EMBL/GenBank/DDBJ whole genome shotgun (WGS) entry which is preliminary data.</text>
</comment>
<keyword evidence="3" id="KW-1185">Reference proteome</keyword>
<feature type="chain" id="PRO_5032917571" evidence="1">
    <location>
        <begin position="21"/>
        <end position="140"/>
    </location>
</feature>
<feature type="signal peptide" evidence="1">
    <location>
        <begin position="1"/>
        <end position="20"/>
    </location>
</feature>
<sequence>MMRRSLLAALLLLTSLGSLAHSPCPPPTLFQPQVKQHFEQGQLTALLDRAQPVTVVLDNEYDEQTPRRRLHFSPAEARRWLDAQLSGSETRLVPEPVHCNQRGCRYTAPELTVHHAVYLLGWQYTAGRCPRLNLVHLMLG</sequence>
<protein>
    <submittedName>
        <fullName evidence="2">Uncharacterized protein</fullName>
    </submittedName>
</protein>
<gene>
    <name evidence="2" type="ORF">HF682_01645</name>
</gene>
<evidence type="ECO:0000313" key="3">
    <source>
        <dbReference type="Proteomes" id="UP000587991"/>
    </source>
</evidence>